<reference evidence="3 4" key="1">
    <citation type="submission" date="2017-08" db="EMBL/GenBank/DDBJ databases">
        <title>Infants hospitalized years apart are colonized by the same room-sourced microbial strains.</title>
        <authorList>
            <person name="Brooks B."/>
            <person name="Olm M.R."/>
            <person name="Firek B.A."/>
            <person name="Baker R."/>
            <person name="Thomas B.C."/>
            <person name="Morowitz M.J."/>
            <person name="Banfield J.F."/>
        </authorList>
    </citation>
    <scope>NUCLEOTIDE SEQUENCE [LARGE SCALE GENOMIC DNA]</scope>
    <source>
        <strain evidence="3">S2_005_003_R2_41</strain>
    </source>
</reference>
<keyword evidence="2" id="KW-0812">Transmembrane</keyword>
<keyword evidence="2" id="KW-0472">Membrane</keyword>
<gene>
    <name evidence="3" type="ORF">DI563_14965</name>
</gene>
<dbReference type="EMBL" id="QFPP01000187">
    <property type="protein sequence ID" value="PZQ73418.1"/>
    <property type="molecule type" value="Genomic_DNA"/>
</dbReference>
<dbReference type="AlphaFoldDB" id="A0A2W5Q840"/>
<dbReference type="PIRSF" id="PIRSF032817">
    <property type="entry name" value="UCP032817"/>
    <property type="match status" value="1"/>
</dbReference>
<dbReference type="Proteomes" id="UP000249135">
    <property type="component" value="Unassembled WGS sequence"/>
</dbReference>
<proteinExistence type="predicted"/>
<feature type="compositionally biased region" description="Gly residues" evidence="1">
    <location>
        <begin position="227"/>
        <end position="237"/>
    </location>
</feature>
<feature type="compositionally biased region" description="Low complexity" evidence="1">
    <location>
        <begin position="238"/>
        <end position="251"/>
    </location>
</feature>
<sequence length="282" mass="30131">MHWPELNFRRRIAGLGWTRRLVWLLAIAAVAAWRTGWSLVVAVVVALVLTAALRAWEDSLRRQFIREASLPAFLVGKLRQAFPQLTVRDAELVLRGLRQFFMAHLRSGRKFVAMPSKVVDEAWHEYILHTQGYQRWCQGAFGAMLHHTPAEVLGRDARRNDGLRRSWYWACKEESIDPRKPTRLPLLFALDAKFAVAGGFHYTPDCSAIDRASGSDAYCGTSFAEGGGSSGDSGGYPGDSQSFGGSESSSSDGGGGGSSSDSGGSGDGGGGCGGGCGGGGGD</sequence>
<protein>
    <recommendedName>
        <fullName evidence="5">TIGR04222 domain-containing membrane protein</fullName>
    </recommendedName>
</protein>
<dbReference type="InterPro" id="IPR017008">
    <property type="entry name" value="UCP032817-like"/>
</dbReference>
<evidence type="ECO:0000313" key="3">
    <source>
        <dbReference type="EMBL" id="PZQ73418.1"/>
    </source>
</evidence>
<name>A0A2W5Q840_VARPD</name>
<evidence type="ECO:0000256" key="2">
    <source>
        <dbReference type="SAM" id="Phobius"/>
    </source>
</evidence>
<accession>A0A2W5Q840</accession>
<feature type="region of interest" description="Disordered" evidence="1">
    <location>
        <begin position="227"/>
        <end position="282"/>
    </location>
</feature>
<evidence type="ECO:0000313" key="4">
    <source>
        <dbReference type="Proteomes" id="UP000249135"/>
    </source>
</evidence>
<evidence type="ECO:0000256" key="1">
    <source>
        <dbReference type="SAM" id="MobiDB-lite"/>
    </source>
</evidence>
<feature type="transmembrane region" description="Helical" evidence="2">
    <location>
        <begin position="12"/>
        <end position="33"/>
    </location>
</feature>
<organism evidence="3 4">
    <name type="scientific">Variovorax paradoxus</name>
    <dbReference type="NCBI Taxonomy" id="34073"/>
    <lineage>
        <taxon>Bacteria</taxon>
        <taxon>Pseudomonadati</taxon>
        <taxon>Pseudomonadota</taxon>
        <taxon>Betaproteobacteria</taxon>
        <taxon>Burkholderiales</taxon>
        <taxon>Comamonadaceae</taxon>
        <taxon>Variovorax</taxon>
    </lineage>
</organism>
<comment type="caution">
    <text evidence="3">The sequence shown here is derived from an EMBL/GenBank/DDBJ whole genome shotgun (WGS) entry which is preliminary data.</text>
</comment>
<feature type="compositionally biased region" description="Gly residues" evidence="1">
    <location>
        <begin position="252"/>
        <end position="282"/>
    </location>
</feature>
<evidence type="ECO:0008006" key="5">
    <source>
        <dbReference type="Google" id="ProtNLM"/>
    </source>
</evidence>
<keyword evidence="2" id="KW-1133">Transmembrane helix</keyword>